<gene>
    <name evidence="6" type="ORF">U9M48_038722</name>
    <name evidence="7" type="ORF">U9M48_038723</name>
</gene>
<proteinExistence type="inferred from homology"/>
<keyword evidence="3" id="KW-0328">Glycosyltransferase</keyword>
<keyword evidence="4" id="KW-0808">Transferase</keyword>
<evidence type="ECO:0000256" key="1">
    <source>
        <dbReference type="ARBA" id="ARBA00005409"/>
    </source>
</evidence>
<dbReference type="SUPFAM" id="SSF53756">
    <property type="entry name" value="UDP-Glycosyltransferase/glycogen phosphorylase"/>
    <property type="match status" value="1"/>
</dbReference>
<dbReference type="FunFam" id="3.40.50.2000:FF:000010">
    <property type="entry name" value="Alpha,alpha-trehalose-phosphate synthase"/>
    <property type="match status" value="1"/>
</dbReference>
<accession>A0AAQ3ULZ1</accession>
<dbReference type="NCBIfam" id="TIGR01484">
    <property type="entry name" value="HAD-SF-IIB"/>
    <property type="match status" value="1"/>
</dbReference>
<dbReference type="InterPro" id="IPR001830">
    <property type="entry name" value="Glyco_trans_20"/>
</dbReference>
<dbReference type="Gene3D" id="3.40.50.2000">
    <property type="entry name" value="Glycogen Phosphorylase B"/>
    <property type="match status" value="2"/>
</dbReference>
<feature type="region of interest" description="Disordered" evidence="5">
    <location>
        <begin position="20"/>
        <end position="69"/>
    </location>
</feature>
<dbReference type="FunFam" id="3.30.70.1020:FF:000002">
    <property type="entry name" value="Trehalose-6-phosphate synthase 2"/>
    <property type="match status" value="1"/>
</dbReference>
<organism evidence="7 8">
    <name type="scientific">Paspalum notatum var. saurae</name>
    <dbReference type="NCBI Taxonomy" id="547442"/>
    <lineage>
        <taxon>Eukaryota</taxon>
        <taxon>Viridiplantae</taxon>
        <taxon>Streptophyta</taxon>
        <taxon>Embryophyta</taxon>
        <taxon>Tracheophyta</taxon>
        <taxon>Spermatophyta</taxon>
        <taxon>Magnoliopsida</taxon>
        <taxon>Liliopsida</taxon>
        <taxon>Poales</taxon>
        <taxon>Poaceae</taxon>
        <taxon>PACMAD clade</taxon>
        <taxon>Panicoideae</taxon>
        <taxon>Andropogonodae</taxon>
        <taxon>Paspaleae</taxon>
        <taxon>Paspalinae</taxon>
        <taxon>Paspalum</taxon>
    </lineage>
</organism>
<dbReference type="InterPro" id="IPR006379">
    <property type="entry name" value="HAD-SF_hydro_IIB"/>
</dbReference>
<keyword evidence="8" id="KW-1185">Reference proteome</keyword>
<dbReference type="Proteomes" id="UP001341281">
    <property type="component" value="Chromosome 09"/>
</dbReference>
<feature type="compositionally biased region" description="Low complexity" evidence="5">
    <location>
        <begin position="54"/>
        <end position="67"/>
    </location>
</feature>
<dbReference type="InterPro" id="IPR003337">
    <property type="entry name" value="Trehalose_PPase"/>
</dbReference>
<dbReference type="SUPFAM" id="SSF56784">
    <property type="entry name" value="HAD-like"/>
    <property type="match status" value="1"/>
</dbReference>
<dbReference type="PANTHER" id="PTHR10788">
    <property type="entry name" value="TREHALOSE-6-PHOSPHATE SYNTHASE"/>
    <property type="match status" value="1"/>
</dbReference>
<evidence type="ECO:0000313" key="8">
    <source>
        <dbReference type="Proteomes" id="UP001341281"/>
    </source>
</evidence>
<dbReference type="FunFam" id="3.40.50.1000:FF:000054">
    <property type="entry name" value="alpha,alpha-trehalose-phosphate synthase [UDP-forming] 6"/>
    <property type="match status" value="1"/>
</dbReference>
<evidence type="ECO:0000256" key="3">
    <source>
        <dbReference type="ARBA" id="ARBA00022676"/>
    </source>
</evidence>
<dbReference type="GO" id="GO:0016757">
    <property type="term" value="F:glycosyltransferase activity"/>
    <property type="evidence" value="ECO:0007669"/>
    <property type="project" value="UniProtKB-KW"/>
</dbReference>
<evidence type="ECO:0000256" key="5">
    <source>
        <dbReference type="SAM" id="MobiDB-lite"/>
    </source>
</evidence>
<dbReference type="FunFam" id="3.40.50.1000:FF:000052">
    <property type="entry name" value="Alpha,alpha-trehalose-phosphate synthase [UDP-forming] 6"/>
    <property type="match status" value="1"/>
</dbReference>
<dbReference type="GO" id="GO:0004805">
    <property type="term" value="F:trehalose-phosphatase activity"/>
    <property type="evidence" value="ECO:0007669"/>
    <property type="project" value="TreeGrafter"/>
</dbReference>
<evidence type="ECO:0000313" key="7">
    <source>
        <dbReference type="EMBL" id="WVZ92677.1"/>
    </source>
</evidence>
<dbReference type="AlphaFoldDB" id="A0AAQ3ULZ1"/>
<protein>
    <recommendedName>
        <fullName evidence="9">Trehalose-phosphatase</fullName>
    </recommendedName>
</protein>
<dbReference type="CDD" id="cd01627">
    <property type="entry name" value="HAD_TPP"/>
    <property type="match status" value="1"/>
</dbReference>
<sequence length="876" mass="97386">MELCIQRRFLLLEAAGRRLANTHRSPTPPVPTRNPEPNARTPVQRRPHAAAMLSPSASGGESSPSAPQVEARRIVVTHRLPLHAEPNPAAPYGFDFSIDADALPHQLSRGLTGPVVFVGALPSAAASIPPSEELAAELLARFSCSPVFLDPGHHKDFYDGFCKHYLWPMLHYLLPHTPSSSGGGGRSFDAELYRSYLTAITKFADRVFELLSPDEDHVFIHDYHLWALPTILRHKSPRVRMCFFLHSPFPTSELFRAIPIREELLRALLNADLVGFHTYDYARHFLSACTRLLGVSSHTRRGYIGIDYFGRSVVVKILSIGVDMGQLREVLSLPETAAKAKEIATKFAGRQVLLGVDDIDLFKGIDLKLTAMERLLESRPDLRGEVVLVQINNPARSPGRDIDTVRAEVHAMRDRINGRFGLPGYEPIVMIDDPLTMHEKLAFYTSADICIVTAVRDGLNRTPYIYTVCRQEGPIASGVAGAPRESAIVLSEFVGCSPSLSGAVRVNPWNVDDVAEGMSSALRLNQHDRQMRQEKHYSYVITHDIAYWGRSLEQDLQRASKDHASMNILSVGLAMNFRIVVLGPNFQKLSPGHIDPSYHRTGNRLILLDYDGTVVMPQGMITRHPDQELIGVLNELCSDPKNTVFVVSGRRKDELAQWLAPCERLGICAEHGYFTRWSRDSPWESPNLMVDFEWKNIVEPIMKHYSEVTDGSYIEAKETALVWHYEDADLDFGSCQSKELQDHLLNVLAKEPVSVKRGHQIVEVKSQEVGKGTAVLNLIETMVARGSIPDFILCIGDDGSDEDMFEAITASSSKSAFLESAEIFACTVGNKPSQAKYYLEDPTDVLKMLKGLTDSKVQQPLGGGSQLHVSSEDPFE</sequence>
<dbReference type="Pfam" id="PF00982">
    <property type="entry name" value="Glyco_transf_20"/>
    <property type="match status" value="1"/>
</dbReference>
<name>A0AAQ3ULZ1_PASNO</name>
<dbReference type="InterPro" id="IPR023214">
    <property type="entry name" value="HAD_sf"/>
</dbReference>
<dbReference type="FunFam" id="3.40.50.2000:FF:000425">
    <property type="entry name" value="Trehalose-6-phosphate synthase3"/>
    <property type="match status" value="1"/>
</dbReference>
<evidence type="ECO:0000256" key="2">
    <source>
        <dbReference type="ARBA" id="ARBA00006330"/>
    </source>
</evidence>
<dbReference type="Pfam" id="PF02358">
    <property type="entry name" value="Trehalose_PPase"/>
    <property type="match status" value="1"/>
</dbReference>
<evidence type="ECO:0000256" key="4">
    <source>
        <dbReference type="ARBA" id="ARBA00022679"/>
    </source>
</evidence>
<comment type="similarity">
    <text evidence="1">In the N-terminal section; belongs to the glycosyltransferase 20 family.</text>
</comment>
<dbReference type="PANTHER" id="PTHR10788:SF24">
    <property type="entry name" value="TREHALOSE 6-PHOSPHATE PHOSPHATASE"/>
    <property type="match status" value="1"/>
</dbReference>
<dbReference type="EMBL" id="CP144753">
    <property type="protein sequence ID" value="WVZ92677.1"/>
    <property type="molecule type" value="Genomic_DNA"/>
</dbReference>
<dbReference type="Gene3D" id="3.40.50.1000">
    <property type="entry name" value="HAD superfamily/HAD-like"/>
    <property type="match status" value="1"/>
</dbReference>
<comment type="similarity">
    <text evidence="2">In the C-terminal section; belongs to the trehalose phosphatase family.</text>
</comment>
<feature type="region of interest" description="Disordered" evidence="5">
    <location>
        <begin position="857"/>
        <end position="876"/>
    </location>
</feature>
<dbReference type="EMBL" id="CP144753">
    <property type="protein sequence ID" value="WVZ92676.1"/>
    <property type="molecule type" value="Genomic_DNA"/>
</dbReference>
<dbReference type="NCBIfam" id="TIGR00685">
    <property type="entry name" value="T6PP"/>
    <property type="match status" value="1"/>
</dbReference>
<evidence type="ECO:0000313" key="6">
    <source>
        <dbReference type="EMBL" id="WVZ92676.1"/>
    </source>
</evidence>
<dbReference type="InterPro" id="IPR036412">
    <property type="entry name" value="HAD-like_sf"/>
</dbReference>
<reference evidence="7 8" key="1">
    <citation type="submission" date="2024-02" db="EMBL/GenBank/DDBJ databases">
        <title>High-quality chromosome-scale genome assembly of Pensacola bahiagrass (Paspalum notatum Flugge var. saurae).</title>
        <authorList>
            <person name="Vega J.M."/>
            <person name="Podio M."/>
            <person name="Orjuela J."/>
            <person name="Siena L.A."/>
            <person name="Pessino S.C."/>
            <person name="Combes M.C."/>
            <person name="Mariac C."/>
            <person name="Albertini E."/>
            <person name="Pupilli F."/>
            <person name="Ortiz J.P.A."/>
            <person name="Leblanc O."/>
        </authorList>
    </citation>
    <scope>NUCLEOTIDE SEQUENCE [LARGE SCALE GENOMIC DNA]</scope>
    <source>
        <strain evidence="7">R1</strain>
        <tissue evidence="7">Leaf</tissue>
    </source>
</reference>
<dbReference type="GO" id="GO:0005992">
    <property type="term" value="P:trehalose biosynthetic process"/>
    <property type="evidence" value="ECO:0007669"/>
    <property type="project" value="InterPro"/>
</dbReference>
<evidence type="ECO:0008006" key="9">
    <source>
        <dbReference type="Google" id="ProtNLM"/>
    </source>
</evidence>
<dbReference type="Gene3D" id="3.30.70.1020">
    <property type="entry name" value="Trehalose-6-phosphate phosphatase related protein, domain 2"/>
    <property type="match status" value="1"/>
</dbReference>
<dbReference type="GO" id="GO:0005829">
    <property type="term" value="C:cytosol"/>
    <property type="evidence" value="ECO:0007669"/>
    <property type="project" value="TreeGrafter"/>
</dbReference>
<dbReference type="CDD" id="cd03788">
    <property type="entry name" value="GT20_TPS"/>
    <property type="match status" value="1"/>
</dbReference>